<evidence type="ECO:0000313" key="1">
    <source>
        <dbReference type="EMBL" id="REC61233.1"/>
    </source>
</evidence>
<dbReference type="Pfam" id="PF18143">
    <property type="entry name" value="HAD_SAK_2"/>
    <property type="match status" value="1"/>
</dbReference>
<dbReference type="AlphaFoldDB" id="A0A3D9C5U7"/>
<evidence type="ECO:0008006" key="3">
    <source>
        <dbReference type="Google" id="ProtNLM"/>
    </source>
</evidence>
<name>A0A3D9C5U7_9FLAO</name>
<dbReference type="RefSeq" id="WP_115971998.1">
    <property type="nucleotide sequence ID" value="NZ_QNVT01000017.1"/>
</dbReference>
<accession>A0A3D9C5U7</accession>
<proteinExistence type="predicted"/>
<gene>
    <name evidence="1" type="ORF">DRF65_17280</name>
</gene>
<organism evidence="1 2">
    <name type="scientific">Chryseobacterium pennae</name>
    <dbReference type="NCBI Taxonomy" id="2258962"/>
    <lineage>
        <taxon>Bacteria</taxon>
        <taxon>Pseudomonadati</taxon>
        <taxon>Bacteroidota</taxon>
        <taxon>Flavobacteriia</taxon>
        <taxon>Flavobacteriales</taxon>
        <taxon>Weeksellaceae</taxon>
        <taxon>Chryseobacterium group</taxon>
        <taxon>Chryseobacterium</taxon>
    </lineage>
</organism>
<comment type="caution">
    <text evidence="1">The sequence shown here is derived from an EMBL/GenBank/DDBJ whole genome shotgun (WGS) entry which is preliminary data.</text>
</comment>
<reference evidence="2" key="1">
    <citation type="submission" date="2018-06" db="EMBL/GenBank/DDBJ databases">
        <authorList>
            <person name="Lum Nde A."/>
            <person name="Hugo C."/>
        </authorList>
    </citation>
    <scope>NUCLEOTIDE SEQUENCE [LARGE SCALE GENOMIC DNA]</scope>
    <source>
        <strain evidence="2">1_F178</strain>
    </source>
</reference>
<evidence type="ECO:0000313" key="2">
    <source>
        <dbReference type="Proteomes" id="UP000256686"/>
    </source>
</evidence>
<protein>
    <recommendedName>
        <fullName evidence="3">Phosphatase</fullName>
    </recommendedName>
</protein>
<dbReference type="EMBL" id="QNVT01000017">
    <property type="protein sequence ID" value="REC61233.1"/>
    <property type="molecule type" value="Genomic_DNA"/>
</dbReference>
<keyword evidence="2" id="KW-1185">Reference proteome</keyword>
<sequence length="169" mass="19509">MKIIFLDIDGVLNNADYYRGKNLAIHQNETSHFDSNNIHALNRIIDNTKAEIVLSSAWRLLKSIEEINELFNIVGIKGKVIGVTESLHYKTTFELAPRGLEIFKWIRDYHKTLKGGLENFIIIDDEDDILDIQEKHFLQIDDRVGLSEKDADLVIEFLNSYQVPKENLP</sequence>
<dbReference type="Proteomes" id="UP000256686">
    <property type="component" value="Unassembled WGS sequence"/>
</dbReference>